<dbReference type="AlphaFoldDB" id="A0A086PZZ9"/>
<dbReference type="VEuPathDB" id="ToxoDB:TGMAS_358530"/>
<evidence type="ECO:0008006" key="4">
    <source>
        <dbReference type="Google" id="ProtNLM"/>
    </source>
</evidence>
<organism evidence="2 3">
    <name type="scientific">Toxoplasma gondii MAS</name>
    <dbReference type="NCBI Taxonomy" id="943118"/>
    <lineage>
        <taxon>Eukaryota</taxon>
        <taxon>Sar</taxon>
        <taxon>Alveolata</taxon>
        <taxon>Apicomplexa</taxon>
        <taxon>Conoidasida</taxon>
        <taxon>Coccidia</taxon>
        <taxon>Eucoccidiorida</taxon>
        <taxon>Eimeriorina</taxon>
        <taxon>Sarcocystidae</taxon>
        <taxon>Toxoplasma</taxon>
    </lineage>
</organism>
<evidence type="ECO:0000313" key="2">
    <source>
        <dbReference type="EMBL" id="KFH05931.1"/>
    </source>
</evidence>
<accession>A0A086PZZ9</accession>
<evidence type="ECO:0000313" key="3">
    <source>
        <dbReference type="Proteomes" id="UP000028821"/>
    </source>
</evidence>
<protein>
    <recommendedName>
        <fullName evidence="4">KRUF family protein</fullName>
    </recommendedName>
</protein>
<name>A0A086PZZ9_TOXGO</name>
<reference evidence="2 3" key="1">
    <citation type="submission" date="2014-04" db="EMBL/GenBank/DDBJ databases">
        <authorList>
            <person name="Sibley D."/>
            <person name="Venepally P."/>
            <person name="Karamycheva S."/>
            <person name="Hadjithomas M."/>
            <person name="Khan A."/>
            <person name="Brunk B."/>
            <person name="Roos D."/>
            <person name="Caler E."/>
            <person name="Lorenzi H."/>
        </authorList>
    </citation>
    <scope>NUCLEOTIDE SEQUENCE [LARGE SCALE GENOMIC DNA]</scope>
    <source>
        <strain evidence="2 3">MAS</strain>
    </source>
</reference>
<feature type="region of interest" description="Disordered" evidence="1">
    <location>
        <begin position="54"/>
        <end position="74"/>
    </location>
</feature>
<dbReference type="EMBL" id="AEXC02002340">
    <property type="protein sequence ID" value="KFH05931.1"/>
    <property type="molecule type" value="Genomic_DNA"/>
</dbReference>
<proteinExistence type="predicted"/>
<sequence>MIRENDRSPAASTQLHWKQQDRGNYHRFFSRRQAQVQELESQALILEQELHSLLSSSSGPETEPPPDFESASKTVLPPWTGLDLGISMAFGNTQLLAGTRPLHYLGEAASLAVAWGTILTKDMLA</sequence>
<comment type="caution">
    <text evidence="2">The sequence shown here is derived from an EMBL/GenBank/DDBJ whole genome shotgun (WGS) entry which is preliminary data.</text>
</comment>
<evidence type="ECO:0000256" key="1">
    <source>
        <dbReference type="SAM" id="MobiDB-lite"/>
    </source>
</evidence>
<dbReference type="Proteomes" id="UP000028821">
    <property type="component" value="Unassembled WGS sequence"/>
</dbReference>
<gene>
    <name evidence="2" type="ORF">TGMAS_358530</name>
</gene>